<evidence type="ECO:0000256" key="1">
    <source>
        <dbReference type="SAM" id="MobiDB-lite"/>
    </source>
</evidence>
<reference evidence="2" key="1">
    <citation type="thesis" date="2020" institute="ProQuest LLC" country="789 East Eisenhower Parkway, Ann Arbor, MI, USA">
        <title>Comparative Genomics and Chromosome Evolution.</title>
        <authorList>
            <person name="Mudd A.B."/>
        </authorList>
    </citation>
    <scope>NUCLEOTIDE SEQUENCE</scope>
    <source>
        <strain evidence="2">237g6f4</strain>
        <tissue evidence="2">Blood</tissue>
    </source>
</reference>
<dbReference type="PANTHER" id="PTHR14787:SF1">
    <property type="entry name" value="ATPASE PAAT"/>
    <property type="match status" value="1"/>
</dbReference>
<sequence>MSGPQAAVLGGRPQPPMLCSSSWHCQAELSSVLKLCAADTPAHSAEEPCRELCVLLELPSPSPADSSCSLSLQCAAQGKDRILSVTICSEARIIEFYGGSQDGQEEEYLGTSRGERLCTLNSSEEDSPVILYRTHLKLEFPVPSCTVKLLSLGGRCSVLVSEISVQMTSVPERCSQGSHVAGPSINLDRVQSIMDSMGGKMSPGAEQLMSMVRAQQKHQAPFGAHFMQLFSSFQQSRDQIKEEPRQQMQQADNIPDANGENREQTSTSHSSVQQISPGNDVKSIMSSLLQNALGPGQSSPGAESLGPLLRGLCRETRQESSLAPKEEKTDPALEKLVSAHMERMERTLMAHIDQRMRHLQEHLDTRLDGLIHLMQGNSLSRTSAVKLLNGHQEECDSGELSSH</sequence>
<protein>
    <submittedName>
        <fullName evidence="2">Uncharacterized protein</fullName>
    </submittedName>
</protein>
<dbReference type="EMBL" id="WNYA01000011">
    <property type="protein sequence ID" value="KAG8551447.1"/>
    <property type="molecule type" value="Genomic_DNA"/>
</dbReference>
<organism evidence="2 3">
    <name type="scientific">Engystomops pustulosus</name>
    <name type="common">Tungara frog</name>
    <name type="synonym">Physalaemus pustulosus</name>
    <dbReference type="NCBI Taxonomy" id="76066"/>
    <lineage>
        <taxon>Eukaryota</taxon>
        <taxon>Metazoa</taxon>
        <taxon>Chordata</taxon>
        <taxon>Craniata</taxon>
        <taxon>Vertebrata</taxon>
        <taxon>Euteleostomi</taxon>
        <taxon>Amphibia</taxon>
        <taxon>Batrachia</taxon>
        <taxon>Anura</taxon>
        <taxon>Neobatrachia</taxon>
        <taxon>Hyloidea</taxon>
        <taxon>Leptodactylidae</taxon>
        <taxon>Leiuperinae</taxon>
        <taxon>Engystomops</taxon>
    </lineage>
</organism>
<gene>
    <name evidence="2" type="ORF">GDO81_004113</name>
</gene>
<feature type="compositionally biased region" description="Polar residues" evidence="1">
    <location>
        <begin position="264"/>
        <end position="277"/>
    </location>
</feature>
<dbReference type="InterPro" id="IPR028043">
    <property type="entry name" value="PAAT-like"/>
</dbReference>
<evidence type="ECO:0000313" key="2">
    <source>
        <dbReference type="EMBL" id="KAG8551447.1"/>
    </source>
</evidence>
<dbReference type="Proteomes" id="UP000824782">
    <property type="component" value="Unassembled WGS sequence"/>
</dbReference>
<dbReference type="Pfam" id="PF14958">
    <property type="entry name" value="PAAT-like"/>
    <property type="match status" value="1"/>
</dbReference>
<dbReference type="AlphaFoldDB" id="A0AAV6ZVD6"/>
<feature type="region of interest" description="Disordered" evidence="1">
    <location>
        <begin position="235"/>
        <end position="278"/>
    </location>
</feature>
<dbReference type="PANTHER" id="PTHR14787">
    <property type="entry name" value="C10ORF188 FAMILY MEMBER"/>
    <property type="match status" value="1"/>
</dbReference>
<proteinExistence type="predicted"/>
<comment type="caution">
    <text evidence="2">The sequence shown here is derived from an EMBL/GenBank/DDBJ whole genome shotgun (WGS) entry which is preliminary data.</text>
</comment>
<name>A0AAV6ZVD6_ENGPU</name>
<accession>A0AAV6ZVD6</accession>
<evidence type="ECO:0000313" key="3">
    <source>
        <dbReference type="Proteomes" id="UP000824782"/>
    </source>
</evidence>
<keyword evidence="3" id="KW-1185">Reference proteome</keyword>